<gene>
    <name evidence="2" type="ORF">M438DRAFT_342014</name>
</gene>
<dbReference type="RefSeq" id="XP_029764604.1">
    <property type="nucleotide sequence ID" value="XM_029904645.1"/>
</dbReference>
<accession>A0A074Y2H4</accession>
<reference evidence="2 3" key="1">
    <citation type="journal article" date="2014" name="BMC Genomics">
        <title>Genome sequencing of four Aureobasidium pullulans varieties: biotechnological potential, stress tolerance, and description of new species.</title>
        <authorList>
            <person name="Gostin Ar C."/>
            <person name="Ohm R.A."/>
            <person name="Kogej T."/>
            <person name="Sonjak S."/>
            <person name="Turk M."/>
            <person name="Zajc J."/>
            <person name="Zalar P."/>
            <person name="Grube M."/>
            <person name="Sun H."/>
            <person name="Han J."/>
            <person name="Sharma A."/>
            <person name="Chiniquy J."/>
            <person name="Ngan C.Y."/>
            <person name="Lipzen A."/>
            <person name="Barry K."/>
            <person name="Grigoriev I.V."/>
            <person name="Gunde-Cimerman N."/>
        </authorList>
    </citation>
    <scope>NUCLEOTIDE SEQUENCE [LARGE SCALE GENOMIC DNA]</scope>
    <source>
        <strain evidence="2 3">EXF-150</strain>
    </source>
</reference>
<keyword evidence="3" id="KW-1185">Reference proteome</keyword>
<dbReference type="HOGENOM" id="CLU_2793576_0_0_1"/>
<dbReference type="AlphaFoldDB" id="A0A074Y2H4"/>
<feature type="compositionally biased region" description="Polar residues" evidence="1">
    <location>
        <begin position="1"/>
        <end position="30"/>
    </location>
</feature>
<evidence type="ECO:0000313" key="2">
    <source>
        <dbReference type="EMBL" id="KEQ88417.1"/>
    </source>
</evidence>
<sequence length="68" mass="6957">MQTNSVNAGHTGPTSPITPTTVHGASNTEGQVAGGTNMLGTTNRNTFVPTPSGQHESGYSGEERANMI</sequence>
<protein>
    <submittedName>
        <fullName evidence="2">Uncharacterized protein</fullName>
    </submittedName>
</protein>
<evidence type="ECO:0000256" key="1">
    <source>
        <dbReference type="SAM" id="MobiDB-lite"/>
    </source>
</evidence>
<feature type="region of interest" description="Disordered" evidence="1">
    <location>
        <begin position="1"/>
        <end position="68"/>
    </location>
</feature>
<dbReference type="GeneID" id="40746951"/>
<name>A0A074Y2H4_AURPU</name>
<dbReference type="EMBL" id="KL584975">
    <property type="protein sequence ID" value="KEQ88417.1"/>
    <property type="molecule type" value="Genomic_DNA"/>
</dbReference>
<dbReference type="Proteomes" id="UP000030706">
    <property type="component" value="Unassembled WGS sequence"/>
</dbReference>
<organism evidence="2 3">
    <name type="scientific">Aureobasidium pullulans EXF-150</name>
    <dbReference type="NCBI Taxonomy" id="1043002"/>
    <lineage>
        <taxon>Eukaryota</taxon>
        <taxon>Fungi</taxon>
        <taxon>Dikarya</taxon>
        <taxon>Ascomycota</taxon>
        <taxon>Pezizomycotina</taxon>
        <taxon>Dothideomycetes</taxon>
        <taxon>Dothideomycetidae</taxon>
        <taxon>Dothideales</taxon>
        <taxon>Saccotheciaceae</taxon>
        <taxon>Aureobasidium</taxon>
    </lineage>
</organism>
<feature type="compositionally biased region" description="Polar residues" evidence="1">
    <location>
        <begin position="38"/>
        <end position="57"/>
    </location>
</feature>
<proteinExistence type="predicted"/>
<evidence type="ECO:0000313" key="3">
    <source>
        <dbReference type="Proteomes" id="UP000030706"/>
    </source>
</evidence>